<evidence type="ECO:0000313" key="3">
    <source>
        <dbReference type="Proteomes" id="UP000076871"/>
    </source>
</evidence>
<dbReference type="OrthoDB" id="3194584at2759"/>
<feature type="region of interest" description="Disordered" evidence="1">
    <location>
        <begin position="416"/>
        <end position="435"/>
    </location>
</feature>
<dbReference type="Proteomes" id="UP000076871">
    <property type="component" value="Unassembled WGS sequence"/>
</dbReference>
<protein>
    <submittedName>
        <fullName evidence="2">Uncharacterized protein</fullName>
    </submittedName>
</protein>
<dbReference type="AlphaFoldDB" id="A0A165E049"/>
<feature type="region of interest" description="Disordered" evidence="1">
    <location>
        <begin position="1"/>
        <end position="20"/>
    </location>
</feature>
<feature type="region of interest" description="Disordered" evidence="1">
    <location>
        <begin position="204"/>
        <end position="341"/>
    </location>
</feature>
<feature type="compositionally biased region" description="Polar residues" evidence="1">
    <location>
        <begin position="418"/>
        <end position="432"/>
    </location>
</feature>
<accession>A0A165E049</accession>
<reference evidence="2 3" key="1">
    <citation type="journal article" date="2016" name="Mol. Biol. Evol.">
        <title>Comparative Genomics of Early-Diverging Mushroom-Forming Fungi Provides Insights into the Origins of Lignocellulose Decay Capabilities.</title>
        <authorList>
            <person name="Nagy L.G."/>
            <person name="Riley R."/>
            <person name="Tritt A."/>
            <person name="Adam C."/>
            <person name="Daum C."/>
            <person name="Floudas D."/>
            <person name="Sun H."/>
            <person name="Yadav J.S."/>
            <person name="Pangilinan J."/>
            <person name="Larsson K.H."/>
            <person name="Matsuura K."/>
            <person name="Barry K."/>
            <person name="Labutti K."/>
            <person name="Kuo R."/>
            <person name="Ohm R.A."/>
            <person name="Bhattacharya S.S."/>
            <person name="Shirouzu T."/>
            <person name="Yoshinaga Y."/>
            <person name="Martin F.M."/>
            <person name="Grigoriev I.V."/>
            <person name="Hibbett D.S."/>
        </authorList>
    </citation>
    <scope>NUCLEOTIDE SEQUENCE [LARGE SCALE GENOMIC DNA]</scope>
    <source>
        <strain evidence="2 3">93-53</strain>
    </source>
</reference>
<dbReference type="GeneID" id="63823485"/>
<keyword evidence="3" id="KW-1185">Reference proteome</keyword>
<dbReference type="RefSeq" id="XP_040763729.1">
    <property type="nucleotide sequence ID" value="XM_040906456.1"/>
</dbReference>
<sequence>MNPTNPTGISSSGSESDPSGNLAHIYNSLAQLSRAFSSATPPQNLAAPFTAHAAIPAMSQTSAFLPPFAAASLSQANPVQQSSLSRIVGTGASAPQANALLAQLITLLAPQTNVAPLPAPDINPAMQALVDMLKMSTPVGSFPDDQMRLVQALHESESKGQTYRQALEALNGVNNHSAAMWKDYYLDHAKRIERLIANLRASNAEEKWPTSSTLSRSTGQSAHLYASSSSSPVDYVQRSPYPSPSRSNVSSSSVRPTEAELPRQNTSNRRAHPSSSRNIKTGTSSRQQTRMSTRAQDDEDQGALGSRKTARQKKQRGSISSSSTRVNLPRWPSRSPTPPEEVIANVTGQNLYTIKDKDFFVKLLQWELGKNPELQRESLCKLLAVKVPHHSLASWSSYWHRNKNIVDKVLNAAKSLPEPSSSENDTNTSQSVLSLQESIDEESDIELLESETDPPTDEDVQHMGSSGDLVRKADLRVLAKYIVARPDWDDLTRSDRFAPYVAKYPKRSFEAYAQIYDRKKSGDKSPSEEV</sequence>
<feature type="compositionally biased region" description="Polar residues" evidence="1">
    <location>
        <begin position="263"/>
        <end position="294"/>
    </location>
</feature>
<dbReference type="EMBL" id="KV427627">
    <property type="protein sequence ID" value="KZT05989.1"/>
    <property type="molecule type" value="Genomic_DNA"/>
</dbReference>
<organism evidence="2 3">
    <name type="scientific">Laetiporus sulphureus 93-53</name>
    <dbReference type="NCBI Taxonomy" id="1314785"/>
    <lineage>
        <taxon>Eukaryota</taxon>
        <taxon>Fungi</taxon>
        <taxon>Dikarya</taxon>
        <taxon>Basidiomycota</taxon>
        <taxon>Agaricomycotina</taxon>
        <taxon>Agaricomycetes</taxon>
        <taxon>Polyporales</taxon>
        <taxon>Laetiporus</taxon>
    </lineage>
</organism>
<feature type="compositionally biased region" description="Polar residues" evidence="1">
    <location>
        <begin position="209"/>
        <end position="221"/>
    </location>
</feature>
<name>A0A165E049_9APHY</name>
<feature type="compositionally biased region" description="Polar residues" evidence="1">
    <location>
        <begin position="317"/>
        <end position="326"/>
    </location>
</feature>
<evidence type="ECO:0000313" key="2">
    <source>
        <dbReference type="EMBL" id="KZT05989.1"/>
    </source>
</evidence>
<proteinExistence type="predicted"/>
<feature type="compositionally biased region" description="Low complexity" evidence="1">
    <location>
        <begin position="227"/>
        <end position="256"/>
    </location>
</feature>
<feature type="compositionally biased region" description="Low complexity" evidence="1">
    <location>
        <begin position="8"/>
        <end position="20"/>
    </location>
</feature>
<dbReference type="InParanoid" id="A0A165E049"/>
<gene>
    <name evidence="2" type="ORF">LAESUDRAFT_701511</name>
</gene>
<evidence type="ECO:0000256" key="1">
    <source>
        <dbReference type="SAM" id="MobiDB-lite"/>
    </source>
</evidence>
<dbReference type="STRING" id="1314785.A0A165E049"/>